<sequence length="149" mass="16562">EAKTQWTATRLQLLREGEHLSVSVKSLGGNPKPSHRCWRQTADGLVVSLDSFVKQVKEANQLETSFGMKVEKWMNGGHVVCRVKQDGLQDRVFRKNISVIFPSNWISWSGQLVNGSDLNLTVETGEGNPKPVLKCTLNSGRSDGERLTV</sequence>
<dbReference type="AlphaFoldDB" id="A0A1I8HYX3"/>
<accession>A0A1I8HYX3</accession>
<reference evidence="2 3" key="1">
    <citation type="submission" date="2016-11" db="UniProtKB">
        <authorList>
            <consortium name="WormBaseParasite"/>
        </authorList>
    </citation>
    <scope>IDENTIFICATION</scope>
</reference>
<dbReference type="Proteomes" id="UP000095280">
    <property type="component" value="Unplaced"/>
</dbReference>
<evidence type="ECO:0000313" key="2">
    <source>
        <dbReference type="WBParaSite" id="maker-uti_cns_0006452-snap-gene-0.4-mRNA-1"/>
    </source>
</evidence>
<name>A0A1I8HYX3_9PLAT</name>
<dbReference type="WBParaSite" id="maker-uti_cns_0008587-snap-gene-0.3-mRNA-1">
    <property type="protein sequence ID" value="maker-uti_cns_0008587-snap-gene-0.3-mRNA-1"/>
    <property type="gene ID" value="maker-uti_cns_0008587-snap-gene-0.3"/>
</dbReference>
<proteinExistence type="predicted"/>
<protein>
    <submittedName>
        <fullName evidence="2 3">Ig-like domain-containing protein</fullName>
    </submittedName>
</protein>
<organism evidence="1 3">
    <name type="scientific">Macrostomum lignano</name>
    <dbReference type="NCBI Taxonomy" id="282301"/>
    <lineage>
        <taxon>Eukaryota</taxon>
        <taxon>Metazoa</taxon>
        <taxon>Spiralia</taxon>
        <taxon>Lophotrochozoa</taxon>
        <taxon>Platyhelminthes</taxon>
        <taxon>Rhabditophora</taxon>
        <taxon>Macrostomorpha</taxon>
        <taxon>Macrostomida</taxon>
        <taxon>Macrostomidae</taxon>
        <taxon>Macrostomum</taxon>
    </lineage>
</organism>
<evidence type="ECO:0000313" key="1">
    <source>
        <dbReference type="Proteomes" id="UP000095280"/>
    </source>
</evidence>
<keyword evidence="1" id="KW-1185">Reference proteome</keyword>
<evidence type="ECO:0000313" key="3">
    <source>
        <dbReference type="WBParaSite" id="maker-uti_cns_0008587-snap-gene-0.3-mRNA-1"/>
    </source>
</evidence>
<dbReference type="WBParaSite" id="maker-uti_cns_0006452-snap-gene-0.4-mRNA-1">
    <property type="protein sequence ID" value="maker-uti_cns_0006452-snap-gene-0.4-mRNA-1"/>
    <property type="gene ID" value="maker-uti_cns_0006452-snap-gene-0.4"/>
</dbReference>